<protein>
    <submittedName>
        <fullName evidence="4">Uncharacterized protein</fullName>
    </submittedName>
</protein>
<dbReference type="PANTHER" id="PTHR33191">
    <property type="entry name" value="RIPENING-RELATED PROTEIN 2-RELATED"/>
    <property type="match status" value="1"/>
</dbReference>
<reference evidence="4 5" key="1">
    <citation type="submission" date="2024-11" db="EMBL/GenBank/DDBJ databases">
        <title>Chromosome-level genome assembly of Eucalyptus globulus Labill. provides insights into its genome evolution.</title>
        <authorList>
            <person name="Li X."/>
        </authorList>
    </citation>
    <scope>NUCLEOTIDE SEQUENCE [LARGE SCALE GENOMIC DNA]</scope>
    <source>
        <strain evidence="4">CL2024</strain>
        <tissue evidence="4">Fresh tender leaves</tissue>
    </source>
</reference>
<evidence type="ECO:0000313" key="5">
    <source>
        <dbReference type="Proteomes" id="UP001634007"/>
    </source>
</evidence>
<keyword evidence="5" id="KW-1185">Reference proteome</keyword>
<evidence type="ECO:0000313" key="4">
    <source>
        <dbReference type="EMBL" id="KAL3727443.1"/>
    </source>
</evidence>
<organism evidence="4 5">
    <name type="scientific">Eucalyptus globulus</name>
    <name type="common">Tasmanian blue gum</name>
    <dbReference type="NCBI Taxonomy" id="34317"/>
    <lineage>
        <taxon>Eukaryota</taxon>
        <taxon>Viridiplantae</taxon>
        <taxon>Streptophyta</taxon>
        <taxon>Embryophyta</taxon>
        <taxon>Tracheophyta</taxon>
        <taxon>Spermatophyta</taxon>
        <taxon>Magnoliopsida</taxon>
        <taxon>eudicotyledons</taxon>
        <taxon>Gunneridae</taxon>
        <taxon>Pentapetalae</taxon>
        <taxon>rosids</taxon>
        <taxon>malvids</taxon>
        <taxon>Myrtales</taxon>
        <taxon>Myrtaceae</taxon>
        <taxon>Myrtoideae</taxon>
        <taxon>Eucalypteae</taxon>
        <taxon>Eucalyptus</taxon>
    </lineage>
</organism>
<name>A0ABD3JKH6_EUCGL</name>
<proteinExistence type="predicted"/>
<comment type="subcellular location">
    <subcellularLocation>
        <location evidence="1">Secreted</location>
    </subcellularLocation>
</comment>
<evidence type="ECO:0000256" key="3">
    <source>
        <dbReference type="ARBA" id="ARBA00022729"/>
    </source>
</evidence>
<evidence type="ECO:0000256" key="2">
    <source>
        <dbReference type="ARBA" id="ARBA00022525"/>
    </source>
</evidence>
<dbReference type="InterPro" id="IPR039271">
    <property type="entry name" value="Kiwellin-like"/>
</dbReference>
<dbReference type="GO" id="GO:0005576">
    <property type="term" value="C:extracellular region"/>
    <property type="evidence" value="ECO:0007669"/>
    <property type="project" value="UniProtKB-SubCell"/>
</dbReference>
<comment type="caution">
    <text evidence="4">The sequence shown here is derived from an EMBL/GenBank/DDBJ whole genome shotgun (WGS) entry which is preliminary data.</text>
</comment>
<dbReference type="PANTHER" id="PTHR33191:SF9">
    <property type="entry name" value="RIPENING-RELATED PROTEIN 2-RELATED"/>
    <property type="match status" value="1"/>
</dbReference>
<dbReference type="AlphaFoldDB" id="A0ABD3JKH6"/>
<keyword evidence="2" id="KW-0964">Secreted</keyword>
<keyword evidence="3" id="KW-0732">Signal</keyword>
<accession>A0ABD3JKH6</accession>
<evidence type="ECO:0000256" key="1">
    <source>
        <dbReference type="ARBA" id="ARBA00004613"/>
    </source>
</evidence>
<sequence>MESAKTIPTYALTYVAASLLQPYLRLHRREAPSPLCNCTCQTLNDCAGQSICVNGKCNDEPDLGTYIWTAPVSPPSIVPPPLSSIRSPPPSRSPPVTSSTLAILRNNDFCQGGDRRGPSMTCTIRKSKPIIVLSTGCSSGSRCSKMINIKIYQNRKDWKG</sequence>
<dbReference type="EMBL" id="JBJKBG010000008">
    <property type="protein sequence ID" value="KAL3727443.1"/>
    <property type="molecule type" value="Genomic_DNA"/>
</dbReference>
<dbReference type="Proteomes" id="UP001634007">
    <property type="component" value="Unassembled WGS sequence"/>
</dbReference>
<dbReference type="Pfam" id="PF24300">
    <property type="entry name" value="KWL1"/>
    <property type="match status" value="1"/>
</dbReference>
<gene>
    <name evidence="4" type="ORF">ACJRO7_032207</name>
</gene>